<keyword evidence="6" id="KW-0963">Cytoplasm</keyword>
<dbReference type="GO" id="GO:0002098">
    <property type="term" value="P:tRNA wobble uridine modification"/>
    <property type="evidence" value="ECO:0007669"/>
    <property type="project" value="InterPro"/>
</dbReference>
<dbReference type="OrthoDB" id="289162at2759"/>
<dbReference type="UniPathway" id="UPA00988"/>
<comment type="similarity">
    <text evidence="4">Belongs to the ELP4 family.</text>
</comment>
<name>A0A8K1FDG3_PYTOL</name>
<keyword evidence="7" id="KW-0819">tRNA processing</keyword>
<dbReference type="GO" id="GO:0005737">
    <property type="term" value="C:cytoplasm"/>
    <property type="evidence" value="ECO:0007669"/>
    <property type="project" value="UniProtKB-SubCell"/>
</dbReference>
<dbReference type="Pfam" id="PF05625">
    <property type="entry name" value="PAXNEB"/>
    <property type="match status" value="1"/>
</dbReference>
<comment type="subcellular location">
    <subcellularLocation>
        <location evidence="2">Cytoplasm</location>
    </subcellularLocation>
    <subcellularLocation>
        <location evidence="1">Nucleus</location>
    </subcellularLocation>
</comment>
<evidence type="ECO:0000256" key="6">
    <source>
        <dbReference type="ARBA" id="ARBA00022490"/>
    </source>
</evidence>
<evidence type="ECO:0000313" key="11">
    <source>
        <dbReference type="Proteomes" id="UP000794436"/>
    </source>
</evidence>
<dbReference type="PANTHER" id="PTHR12896">
    <property type="entry name" value="PAX6 NEIGHBOR PROTEIN PAXNEB"/>
    <property type="match status" value="1"/>
</dbReference>
<dbReference type="Proteomes" id="UP000794436">
    <property type="component" value="Unassembled WGS sequence"/>
</dbReference>
<feature type="region of interest" description="Disordered" evidence="9">
    <location>
        <begin position="350"/>
        <end position="410"/>
    </location>
</feature>
<gene>
    <name evidence="10" type="ORF">Poli38472_011909</name>
</gene>
<evidence type="ECO:0000256" key="1">
    <source>
        <dbReference type="ARBA" id="ARBA00004123"/>
    </source>
</evidence>
<evidence type="ECO:0000256" key="9">
    <source>
        <dbReference type="SAM" id="MobiDB-lite"/>
    </source>
</evidence>
<evidence type="ECO:0000313" key="10">
    <source>
        <dbReference type="EMBL" id="TMW58321.1"/>
    </source>
</evidence>
<evidence type="ECO:0000256" key="4">
    <source>
        <dbReference type="ARBA" id="ARBA00007573"/>
    </source>
</evidence>
<comment type="caution">
    <text evidence="10">The sequence shown here is derived from an EMBL/GenBank/DDBJ whole genome shotgun (WGS) entry which is preliminary data.</text>
</comment>
<dbReference type="InterPro" id="IPR008728">
    <property type="entry name" value="Elongator_complex_protein_4"/>
</dbReference>
<dbReference type="GO" id="GO:0008023">
    <property type="term" value="C:transcription elongation factor complex"/>
    <property type="evidence" value="ECO:0007669"/>
    <property type="project" value="TreeGrafter"/>
</dbReference>
<protein>
    <recommendedName>
        <fullName evidence="5">Elongator complex protein 4</fullName>
    </recommendedName>
</protein>
<dbReference type="GO" id="GO:0033588">
    <property type="term" value="C:elongator holoenzyme complex"/>
    <property type="evidence" value="ECO:0007669"/>
    <property type="project" value="InterPro"/>
</dbReference>
<dbReference type="EMBL" id="SPLM01000112">
    <property type="protein sequence ID" value="TMW58321.1"/>
    <property type="molecule type" value="Genomic_DNA"/>
</dbReference>
<keyword evidence="8" id="KW-0539">Nucleus</keyword>
<dbReference type="InterPro" id="IPR027417">
    <property type="entry name" value="P-loop_NTPase"/>
</dbReference>
<evidence type="ECO:0000256" key="7">
    <source>
        <dbReference type="ARBA" id="ARBA00022694"/>
    </source>
</evidence>
<proteinExistence type="inferred from homology"/>
<feature type="compositionally biased region" description="Low complexity" evidence="9">
    <location>
        <begin position="371"/>
        <end position="386"/>
    </location>
</feature>
<evidence type="ECO:0000256" key="5">
    <source>
        <dbReference type="ARBA" id="ARBA00020265"/>
    </source>
</evidence>
<evidence type="ECO:0000256" key="2">
    <source>
        <dbReference type="ARBA" id="ARBA00004496"/>
    </source>
</evidence>
<accession>A0A8K1FDG3</accession>
<reference evidence="10" key="1">
    <citation type="submission" date="2019-03" db="EMBL/GenBank/DDBJ databases">
        <title>Long read genome sequence of the mycoparasitic Pythium oligandrum ATCC 38472 isolated from sugarbeet rhizosphere.</title>
        <authorList>
            <person name="Gaulin E."/>
        </authorList>
    </citation>
    <scope>NUCLEOTIDE SEQUENCE</scope>
    <source>
        <strain evidence="10">ATCC 38472_TT</strain>
    </source>
</reference>
<evidence type="ECO:0000256" key="3">
    <source>
        <dbReference type="ARBA" id="ARBA00005043"/>
    </source>
</evidence>
<dbReference type="Gene3D" id="3.40.50.300">
    <property type="entry name" value="P-loop containing nucleotide triphosphate hydrolases"/>
    <property type="match status" value="1"/>
</dbReference>
<sequence>MSSFRRKIPTHAAAGAASAPLKRQLAGTKPFLNGQTLISTGLAQLDAILGGGLLLGTTVWLDVPRGDLGGASAALVDDFHRYFLAEGVVSGQCAVLAADEAEAFVQQQLPMELSLAQKQVKQQLAAMDVSKDSEQSATGELTIAWQYQKYLSDNAGSNSQRFCHSYDLSRPMHPELLSANPPVTLDISQFIDVEGPSSPASVYTRLLNEVKRLVQSRTTEGDGQVVRICIREVGSPLLSVEGASIQAHMSAIFAFLRGLRIASASKPVVCQLSGHLHAFPVGFAKECAHLCDYVMEIKSFMGENDMLPAELSEFNGLLDIHKLARVHALTCHSLDAVKYGIKRERRKMKIEKFHLPPEGSRSSTDKDKAKPAASSNSKPSNLVSSSFTRKKSSNVGCGGGSSSGFDPLDF</sequence>
<evidence type="ECO:0000256" key="8">
    <source>
        <dbReference type="ARBA" id="ARBA00023242"/>
    </source>
</evidence>
<dbReference type="CDD" id="cd19494">
    <property type="entry name" value="Elp4"/>
    <property type="match status" value="1"/>
</dbReference>
<organism evidence="10 11">
    <name type="scientific">Pythium oligandrum</name>
    <name type="common">Mycoparasitic fungus</name>
    <dbReference type="NCBI Taxonomy" id="41045"/>
    <lineage>
        <taxon>Eukaryota</taxon>
        <taxon>Sar</taxon>
        <taxon>Stramenopiles</taxon>
        <taxon>Oomycota</taxon>
        <taxon>Peronosporomycetes</taxon>
        <taxon>Pythiales</taxon>
        <taxon>Pythiaceae</taxon>
        <taxon>Pythium</taxon>
    </lineage>
</organism>
<dbReference type="AlphaFoldDB" id="A0A8K1FDG3"/>
<keyword evidence="11" id="KW-1185">Reference proteome</keyword>
<comment type="pathway">
    <text evidence="3">tRNA modification; 5-methoxycarbonylmethyl-2-thiouridine-tRNA biosynthesis.</text>
</comment>
<dbReference type="PANTHER" id="PTHR12896:SF1">
    <property type="entry name" value="ELONGATOR COMPLEX PROTEIN 4"/>
    <property type="match status" value="1"/>
</dbReference>